<accession>A0ABD3S682</accession>
<dbReference type="Pfam" id="PF13639">
    <property type="entry name" value="zf-RING_2"/>
    <property type="match status" value="1"/>
</dbReference>
<evidence type="ECO:0000256" key="4">
    <source>
        <dbReference type="PROSITE-ProRule" id="PRU00175"/>
    </source>
</evidence>
<organism evidence="7 8">
    <name type="scientific">Penstemon smallii</name>
    <dbReference type="NCBI Taxonomy" id="265156"/>
    <lineage>
        <taxon>Eukaryota</taxon>
        <taxon>Viridiplantae</taxon>
        <taxon>Streptophyta</taxon>
        <taxon>Embryophyta</taxon>
        <taxon>Tracheophyta</taxon>
        <taxon>Spermatophyta</taxon>
        <taxon>Magnoliopsida</taxon>
        <taxon>eudicotyledons</taxon>
        <taxon>Gunneridae</taxon>
        <taxon>Pentapetalae</taxon>
        <taxon>asterids</taxon>
        <taxon>lamiids</taxon>
        <taxon>Lamiales</taxon>
        <taxon>Plantaginaceae</taxon>
        <taxon>Cheloneae</taxon>
        <taxon>Penstemon</taxon>
    </lineage>
</organism>
<keyword evidence="5" id="KW-0812">Transmembrane</keyword>
<dbReference type="PROSITE" id="PS50089">
    <property type="entry name" value="ZF_RING_2"/>
    <property type="match status" value="1"/>
</dbReference>
<keyword evidence="2 4" id="KW-0863">Zinc-finger</keyword>
<keyword evidence="3" id="KW-0862">Zinc</keyword>
<evidence type="ECO:0000256" key="1">
    <source>
        <dbReference type="ARBA" id="ARBA00022723"/>
    </source>
</evidence>
<dbReference type="SUPFAM" id="SSF57850">
    <property type="entry name" value="RING/U-box"/>
    <property type="match status" value="1"/>
</dbReference>
<evidence type="ECO:0000313" key="7">
    <source>
        <dbReference type="EMBL" id="KAL3820020.1"/>
    </source>
</evidence>
<dbReference type="Proteomes" id="UP001634393">
    <property type="component" value="Unassembled WGS sequence"/>
</dbReference>
<keyword evidence="1" id="KW-0479">Metal-binding</keyword>
<gene>
    <name evidence="7" type="ORF">ACJIZ3_005925</name>
</gene>
<feature type="domain" description="RING-type" evidence="6">
    <location>
        <begin position="80"/>
        <end position="122"/>
    </location>
</feature>
<evidence type="ECO:0000313" key="8">
    <source>
        <dbReference type="Proteomes" id="UP001634393"/>
    </source>
</evidence>
<dbReference type="InterPro" id="IPR052788">
    <property type="entry name" value="RING-type_E3_ligase_ATL"/>
</dbReference>
<comment type="caution">
    <text evidence="7">The sequence shown here is derived from an EMBL/GenBank/DDBJ whole genome shotgun (WGS) entry which is preliminary data.</text>
</comment>
<keyword evidence="8" id="KW-1185">Reference proteome</keyword>
<keyword evidence="5" id="KW-1133">Transmembrane helix</keyword>
<protein>
    <recommendedName>
        <fullName evidence="6">RING-type domain-containing protein</fullName>
    </recommendedName>
</protein>
<dbReference type="Gene3D" id="3.30.40.10">
    <property type="entry name" value="Zinc/RING finger domain, C3HC4 (zinc finger)"/>
    <property type="match status" value="1"/>
</dbReference>
<dbReference type="SMART" id="SM01197">
    <property type="entry name" value="FANCL_C"/>
    <property type="match status" value="1"/>
</dbReference>
<dbReference type="PANTHER" id="PTHR45798:SF101">
    <property type="entry name" value="RING-H2 FINGER PROTEIN ATL8-RELATED"/>
    <property type="match status" value="1"/>
</dbReference>
<dbReference type="EMBL" id="JBJXBP010000007">
    <property type="protein sequence ID" value="KAL3820020.1"/>
    <property type="molecule type" value="Genomic_DNA"/>
</dbReference>
<evidence type="ECO:0000256" key="2">
    <source>
        <dbReference type="ARBA" id="ARBA00022771"/>
    </source>
</evidence>
<name>A0ABD3S682_9LAMI</name>
<proteinExistence type="predicted"/>
<evidence type="ECO:0000259" key="6">
    <source>
        <dbReference type="PROSITE" id="PS50089"/>
    </source>
</evidence>
<evidence type="ECO:0000256" key="3">
    <source>
        <dbReference type="ARBA" id="ARBA00022833"/>
    </source>
</evidence>
<dbReference type="GO" id="GO:0008270">
    <property type="term" value="F:zinc ion binding"/>
    <property type="evidence" value="ECO:0007669"/>
    <property type="project" value="UniProtKB-KW"/>
</dbReference>
<dbReference type="PANTHER" id="PTHR45798">
    <property type="entry name" value="RING-H2 FINGER PROTEIN ATL61-RELATED-RELATED"/>
    <property type="match status" value="1"/>
</dbReference>
<feature type="transmembrane region" description="Helical" evidence="5">
    <location>
        <begin position="20"/>
        <end position="40"/>
    </location>
</feature>
<dbReference type="InterPro" id="IPR013083">
    <property type="entry name" value="Znf_RING/FYVE/PHD"/>
</dbReference>
<dbReference type="SMART" id="SM00184">
    <property type="entry name" value="RING"/>
    <property type="match status" value="1"/>
</dbReference>
<evidence type="ECO:0000256" key="5">
    <source>
        <dbReference type="SAM" id="Phobius"/>
    </source>
</evidence>
<reference evidence="7 8" key="1">
    <citation type="submission" date="2024-12" db="EMBL/GenBank/DDBJ databases">
        <title>The unique morphological basis and parallel evolutionary history of personate flowers in Penstemon.</title>
        <authorList>
            <person name="Depatie T.H."/>
            <person name="Wessinger C.A."/>
        </authorList>
    </citation>
    <scope>NUCLEOTIDE SEQUENCE [LARGE SCALE GENOMIC DNA]</scope>
    <source>
        <strain evidence="7">WTNN_2</strain>
        <tissue evidence="7">Leaf</tissue>
    </source>
</reference>
<dbReference type="AlphaFoldDB" id="A0ABD3S682"/>
<keyword evidence="5" id="KW-0472">Membrane</keyword>
<sequence>MSPAPPPSSHQSLTSDSDYPIVTIFVLFAIACMAILIAFMHCDWIRHLFSYEEEREVFDSIPIFIYGSSGNEYEANLSECSICLDEFATGDELCVLPQCGHGFHVRCIDSWLRKHQSCPNCRQTLVAAP</sequence>
<dbReference type="InterPro" id="IPR001841">
    <property type="entry name" value="Znf_RING"/>
</dbReference>